<comment type="caution">
    <text evidence="1">The sequence shown here is derived from an EMBL/GenBank/DDBJ whole genome shotgun (WGS) entry which is preliminary data.</text>
</comment>
<sequence length="250" mass="28445">MRGQLSTCQFENRTIQIYTPPSYLDDESARFPAVIVQDGRYLFEGSIEALEADFARGVTQEVVFVGIEPIRRDVEYTPWEAEPLQEGECLGGEGDKYLSFVTEQVMPYVRERYRVTEDPSQIGIAGGSFGGLISFYAAFRKPDHFGRFILMSASLWYPNMLTFVENNAFAKNDIRLYMYVGEREGVGRANLLGDMVPHTRKVYEMLKPKMPGGSGQVLLEMDPEGVHTHSYFNRYFPHGMRFVYPGPNAD</sequence>
<dbReference type="Pfam" id="PF00756">
    <property type="entry name" value="Esterase"/>
    <property type="match status" value="1"/>
</dbReference>
<dbReference type="InterPro" id="IPR029058">
    <property type="entry name" value="AB_hydrolase_fold"/>
</dbReference>
<name>A0A5S5BUA3_9BACL</name>
<dbReference type="RefSeq" id="WP_148933184.1">
    <property type="nucleotide sequence ID" value="NZ_VNHS01000016.1"/>
</dbReference>
<evidence type="ECO:0000313" key="1">
    <source>
        <dbReference type="EMBL" id="TYP69173.1"/>
    </source>
</evidence>
<organism evidence="1 2">
    <name type="scientific">Paenibacillus methanolicus</name>
    <dbReference type="NCBI Taxonomy" id="582686"/>
    <lineage>
        <taxon>Bacteria</taxon>
        <taxon>Bacillati</taxon>
        <taxon>Bacillota</taxon>
        <taxon>Bacilli</taxon>
        <taxon>Bacillales</taxon>
        <taxon>Paenibacillaceae</taxon>
        <taxon>Paenibacillus</taxon>
    </lineage>
</organism>
<reference evidence="1 2" key="1">
    <citation type="submission" date="2019-07" db="EMBL/GenBank/DDBJ databases">
        <title>Genomic Encyclopedia of Type Strains, Phase III (KMG-III): the genomes of soil and plant-associated and newly described type strains.</title>
        <authorList>
            <person name="Whitman W."/>
        </authorList>
    </citation>
    <scope>NUCLEOTIDE SEQUENCE [LARGE SCALE GENOMIC DNA]</scope>
    <source>
        <strain evidence="1 2">BL24</strain>
    </source>
</reference>
<dbReference type="InterPro" id="IPR050583">
    <property type="entry name" value="Mycobacterial_A85_antigen"/>
</dbReference>
<dbReference type="Proteomes" id="UP000323257">
    <property type="component" value="Unassembled WGS sequence"/>
</dbReference>
<proteinExistence type="predicted"/>
<accession>A0A5S5BUA3</accession>
<evidence type="ECO:0000313" key="2">
    <source>
        <dbReference type="Proteomes" id="UP000323257"/>
    </source>
</evidence>
<dbReference type="AlphaFoldDB" id="A0A5S5BUA3"/>
<dbReference type="OrthoDB" id="9784036at2"/>
<dbReference type="InterPro" id="IPR000801">
    <property type="entry name" value="Esterase-like"/>
</dbReference>
<dbReference type="Gene3D" id="3.40.50.1820">
    <property type="entry name" value="alpha/beta hydrolase"/>
    <property type="match status" value="1"/>
</dbReference>
<dbReference type="PANTHER" id="PTHR48098:SF3">
    <property type="entry name" value="IRON(III) ENTEROBACTIN ESTERASE"/>
    <property type="match status" value="1"/>
</dbReference>
<gene>
    <name evidence="1" type="ORF">BCM02_11649</name>
</gene>
<dbReference type="PANTHER" id="PTHR48098">
    <property type="entry name" value="ENTEROCHELIN ESTERASE-RELATED"/>
    <property type="match status" value="1"/>
</dbReference>
<protein>
    <submittedName>
        <fullName evidence="1">Putative alpha/beta superfamily hydrolase</fullName>
    </submittedName>
</protein>
<keyword evidence="2" id="KW-1185">Reference proteome</keyword>
<dbReference type="EMBL" id="VNHS01000016">
    <property type="protein sequence ID" value="TYP69173.1"/>
    <property type="molecule type" value="Genomic_DNA"/>
</dbReference>
<keyword evidence="1" id="KW-0378">Hydrolase</keyword>
<dbReference type="GO" id="GO:0016787">
    <property type="term" value="F:hydrolase activity"/>
    <property type="evidence" value="ECO:0007669"/>
    <property type="project" value="UniProtKB-KW"/>
</dbReference>
<dbReference type="SUPFAM" id="SSF53474">
    <property type="entry name" value="alpha/beta-Hydrolases"/>
    <property type="match status" value="1"/>
</dbReference>